<keyword evidence="3" id="KW-1185">Reference proteome</keyword>
<dbReference type="Gene3D" id="3.10.180.10">
    <property type="entry name" value="2,3-Dihydroxybiphenyl 1,2-Dioxygenase, domain 1"/>
    <property type="match status" value="1"/>
</dbReference>
<sequence>MEYHPLPVTHVGLTVTDIEAATAWYAKVLCCRHIIGPLHITDDGSQMWKVFRGIFGERFQEGYVCHLATANGVGIELFQFVTPRSEPAENNFAYWKTGVFHFCLVDPEIEALAKRIADAGGKQRSDVWTLFEGEAFKAVYCEDPWGNLIEVYSHSTELMYANRGK</sequence>
<evidence type="ECO:0000259" key="1">
    <source>
        <dbReference type="PROSITE" id="PS51819"/>
    </source>
</evidence>
<evidence type="ECO:0000313" key="2">
    <source>
        <dbReference type="EMBL" id="TPG59645.1"/>
    </source>
</evidence>
<gene>
    <name evidence="2" type="ORF">EAH89_05240</name>
</gene>
<comment type="caution">
    <text evidence="2">The sequence shown here is derived from an EMBL/GenBank/DDBJ whole genome shotgun (WGS) entry which is preliminary data.</text>
</comment>
<dbReference type="AlphaFoldDB" id="A0A502GCH5"/>
<organism evidence="2 3">
    <name type="scientific">Muricoccus nepalensis</name>
    <dbReference type="NCBI Taxonomy" id="1854500"/>
    <lineage>
        <taxon>Bacteria</taxon>
        <taxon>Pseudomonadati</taxon>
        <taxon>Pseudomonadota</taxon>
        <taxon>Alphaproteobacteria</taxon>
        <taxon>Acetobacterales</taxon>
        <taxon>Roseomonadaceae</taxon>
        <taxon>Muricoccus</taxon>
    </lineage>
</organism>
<dbReference type="GO" id="GO:0016829">
    <property type="term" value="F:lyase activity"/>
    <property type="evidence" value="ECO:0007669"/>
    <property type="project" value="UniProtKB-KW"/>
</dbReference>
<dbReference type="EMBL" id="RCZP01000003">
    <property type="protein sequence ID" value="TPG59645.1"/>
    <property type="molecule type" value="Genomic_DNA"/>
</dbReference>
<dbReference type="SUPFAM" id="SSF54593">
    <property type="entry name" value="Glyoxalase/Bleomycin resistance protein/Dihydroxybiphenyl dioxygenase"/>
    <property type="match status" value="1"/>
</dbReference>
<dbReference type="Pfam" id="PF00903">
    <property type="entry name" value="Glyoxalase"/>
    <property type="match status" value="1"/>
</dbReference>
<accession>A0A502GCH5</accession>
<keyword evidence="2" id="KW-0456">Lyase</keyword>
<dbReference type="RefSeq" id="WP_140881740.1">
    <property type="nucleotide sequence ID" value="NZ_RCZP01000003.1"/>
</dbReference>
<dbReference type="PROSITE" id="PS51819">
    <property type="entry name" value="VOC"/>
    <property type="match status" value="1"/>
</dbReference>
<dbReference type="InterPro" id="IPR029068">
    <property type="entry name" value="Glyas_Bleomycin-R_OHBP_Dase"/>
</dbReference>
<protein>
    <submittedName>
        <fullName evidence="2">Lactoylglutathione lyase</fullName>
    </submittedName>
</protein>
<dbReference type="OrthoDB" id="2613830at2"/>
<name>A0A502GCH5_9PROT</name>
<dbReference type="Proteomes" id="UP000317078">
    <property type="component" value="Unassembled WGS sequence"/>
</dbReference>
<dbReference type="InterPro" id="IPR037523">
    <property type="entry name" value="VOC_core"/>
</dbReference>
<evidence type="ECO:0000313" key="3">
    <source>
        <dbReference type="Proteomes" id="UP000317078"/>
    </source>
</evidence>
<dbReference type="InterPro" id="IPR004360">
    <property type="entry name" value="Glyas_Fos-R_dOase_dom"/>
</dbReference>
<proteinExistence type="predicted"/>
<feature type="domain" description="VOC" evidence="1">
    <location>
        <begin position="7"/>
        <end position="154"/>
    </location>
</feature>
<reference evidence="2 3" key="1">
    <citation type="journal article" date="2019" name="Environ. Microbiol.">
        <title>Species interactions and distinct microbial communities in high Arctic permafrost affected cryosols are associated with the CH4 and CO2 gas fluxes.</title>
        <authorList>
            <person name="Altshuler I."/>
            <person name="Hamel J."/>
            <person name="Turney S."/>
            <person name="Magnuson E."/>
            <person name="Levesque R."/>
            <person name="Greer C."/>
            <person name="Whyte L.G."/>
        </authorList>
    </citation>
    <scope>NUCLEOTIDE SEQUENCE [LARGE SCALE GENOMIC DNA]</scope>
    <source>
        <strain evidence="2 3">S9.3B</strain>
    </source>
</reference>